<dbReference type="EC" id="2.7.13.3" evidence="3"/>
<dbReference type="Pfam" id="PF02518">
    <property type="entry name" value="HATPase_c"/>
    <property type="match status" value="1"/>
</dbReference>
<dbReference type="InterPro" id="IPR003660">
    <property type="entry name" value="HAMP_dom"/>
</dbReference>
<organism evidence="11 12">
    <name type="scientific">Deinobacterium chartae</name>
    <dbReference type="NCBI Taxonomy" id="521158"/>
    <lineage>
        <taxon>Bacteria</taxon>
        <taxon>Thermotogati</taxon>
        <taxon>Deinococcota</taxon>
        <taxon>Deinococci</taxon>
        <taxon>Deinococcales</taxon>
        <taxon>Deinococcaceae</taxon>
        <taxon>Deinobacterium</taxon>
    </lineage>
</organism>
<keyword evidence="4" id="KW-0597">Phosphoprotein</keyword>
<dbReference type="AlphaFoldDB" id="A0A841I0W6"/>
<sequence length="370" mass="39229">MTEFRTLGALRPAGRSGGVRSYLLGTLAALILAQGALLMIFGDALLPVLAHGLGSLTEVCQSLALRTLLWSGGLTLLFTAGIAVGMSALLTRPIQRLEAHLEALRGGDYRARSPQGGPRELRALADGLNDLAARLETSERARGALVSDLQHEVATPLASLRGYLEGLEDGVFRDDPEVWAACTRQLERLEVLLGDLSQLSAAEAGVSLRAAPLEAQALMQAAARSAAPLFARKGVILECLPVPSELWVHADAARVEQVLANLLSNALRHTPPGGRVRLQAAWDAGTVRFEVADAGEGIPREHLSRIFERFYRVDPSRSRASGGSGIGLTITRHLVEAHGGHIGVASEPGQGSRFWFTLPAPAGLNQVSAP</sequence>
<evidence type="ECO:0000256" key="6">
    <source>
        <dbReference type="ARBA" id="ARBA00022777"/>
    </source>
</evidence>
<feature type="domain" description="HAMP" evidence="10">
    <location>
        <begin position="88"/>
        <end position="140"/>
    </location>
</feature>
<dbReference type="InterPro" id="IPR036097">
    <property type="entry name" value="HisK_dim/P_sf"/>
</dbReference>
<feature type="domain" description="Histidine kinase" evidence="9">
    <location>
        <begin position="148"/>
        <end position="362"/>
    </location>
</feature>
<evidence type="ECO:0000256" key="7">
    <source>
        <dbReference type="ARBA" id="ARBA00023012"/>
    </source>
</evidence>
<dbReference type="CDD" id="cd00082">
    <property type="entry name" value="HisKA"/>
    <property type="match status" value="1"/>
</dbReference>
<evidence type="ECO:0000313" key="11">
    <source>
        <dbReference type="EMBL" id="MBB6098080.1"/>
    </source>
</evidence>
<dbReference type="SUPFAM" id="SSF55874">
    <property type="entry name" value="ATPase domain of HSP90 chaperone/DNA topoisomerase II/histidine kinase"/>
    <property type="match status" value="1"/>
</dbReference>
<dbReference type="GO" id="GO:0016020">
    <property type="term" value="C:membrane"/>
    <property type="evidence" value="ECO:0007669"/>
    <property type="project" value="UniProtKB-SubCell"/>
</dbReference>
<dbReference type="PANTHER" id="PTHR43711:SF1">
    <property type="entry name" value="HISTIDINE KINASE 1"/>
    <property type="match status" value="1"/>
</dbReference>
<evidence type="ECO:0000313" key="12">
    <source>
        <dbReference type="Proteomes" id="UP000569951"/>
    </source>
</evidence>
<dbReference type="InterPro" id="IPR050736">
    <property type="entry name" value="Sensor_HK_Regulatory"/>
</dbReference>
<evidence type="ECO:0000256" key="2">
    <source>
        <dbReference type="ARBA" id="ARBA00004370"/>
    </source>
</evidence>
<comment type="caution">
    <text evidence="11">The sequence shown here is derived from an EMBL/GenBank/DDBJ whole genome shotgun (WGS) entry which is preliminary data.</text>
</comment>
<dbReference type="SUPFAM" id="SSF158472">
    <property type="entry name" value="HAMP domain-like"/>
    <property type="match status" value="1"/>
</dbReference>
<evidence type="ECO:0000256" key="1">
    <source>
        <dbReference type="ARBA" id="ARBA00000085"/>
    </source>
</evidence>
<dbReference type="PROSITE" id="PS50885">
    <property type="entry name" value="HAMP"/>
    <property type="match status" value="1"/>
</dbReference>
<dbReference type="PRINTS" id="PR00344">
    <property type="entry name" value="BCTRLSENSOR"/>
</dbReference>
<dbReference type="SUPFAM" id="SSF47384">
    <property type="entry name" value="Homodimeric domain of signal transducing histidine kinase"/>
    <property type="match status" value="1"/>
</dbReference>
<dbReference type="PROSITE" id="PS50109">
    <property type="entry name" value="HIS_KIN"/>
    <property type="match status" value="1"/>
</dbReference>
<proteinExistence type="predicted"/>
<evidence type="ECO:0000259" key="9">
    <source>
        <dbReference type="PROSITE" id="PS50109"/>
    </source>
</evidence>
<gene>
    <name evidence="11" type="ORF">HNR42_001505</name>
</gene>
<dbReference type="Gene3D" id="3.30.565.10">
    <property type="entry name" value="Histidine kinase-like ATPase, C-terminal domain"/>
    <property type="match status" value="1"/>
</dbReference>
<evidence type="ECO:0000256" key="5">
    <source>
        <dbReference type="ARBA" id="ARBA00022679"/>
    </source>
</evidence>
<evidence type="ECO:0000256" key="8">
    <source>
        <dbReference type="SAM" id="Phobius"/>
    </source>
</evidence>
<dbReference type="Pfam" id="PF00672">
    <property type="entry name" value="HAMP"/>
    <property type="match status" value="1"/>
</dbReference>
<dbReference type="InterPro" id="IPR036890">
    <property type="entry name" value="HATPase_C_sf"/>
</dbReference>
<comment type="catalytic activity">
    <reaction evidence="1">
        <text>ATP + protein L-histidine = ADP + protein N-phospho-L-histidine.</text>
        <dbReference type="EC" id="2.7.13.3"/>
    </reaction>
</comment>
<dbReference type="Proteomes" id="UP000569951">
    <property type="component" value="Unassembled WGS sequence"/>
</dbReference>
<dbReference type="Pfam" id="PF00512">
    <property type="entry name" value="HisKA"/>
    <property type="match status" value="1"/>
</dbReference>
<keyword evidence="8" id="KW-0472">Membrane</keyword>
<dbReference type="SMART" id="SM00304">
    <property type="entry name" value="HAMP"/>
    <property type="match status" value="1"/>
</dbReference>
<dbReference type="EMBL" id="JACHHG010000005">
    <property type="protein sequence ID" value="MBB6098080.1"/>
    <property type="molecule type" value="Genomic_DNA"/>
</dbReference>
<reference evidence="11 12" key="1">
    <citation type="submission" date="2020-08" db="EMBL/GenBank/DDBJ databases">
        <title>Genomic Encyclopedia of Type Strains, Phase IV (KMG-IV): sequencing the most valuable type-strain genomes for metagenomic binning, comparative biology and taxonomic classification.</title>
        <authorList>
            <person name="Goeker M."/>
        </authorList>
    </citation>
    <scope>NUCLEOTIDE SEQUENCE [LARGE SCALE GENOMIC DNA]</scope>
    <source>
        <strain evidence="11 12">DSM 21458</strain>
    </source>
</reference>
<name>A0A841I0W6_9DEIO</name>
<dbReference type="InterPro" id="IPR003594">
    <property type="entry name" value="HATPase_dom"/>
</dbReference>
<comment type="subcellular location">
    <subcellularLocation>
        <location evidence="2">Membrane</location>
    </subcellularLocation>
</comment>
<evidence type="ECO:0000259" key="10">
    <source>
        <dbReference type="PROSITE" id="PS50885"/>
    </source>
</evidence>
<evidence type="ECO:0000256" key="4">
    <source>
        <dbReference type="ARBA" id="ARBA00022553"/>
    </source>
</evidence>
<keyword evidence="12" id="KW-1185">Reference proteome</keyword>
<dbReference type="SMART" id="SM00387">
    <property type="entry name" value="HATPase_c"/>
    <property type="match status" value="1"/>
</dbReference>
<keyword evidence="8" id="KW-0812">Transmembrane</keyword>
<feature type="transmembrane region" description="Helical" evidence="8">
    <location>
        <begin position="68"/>
        <end position="90"/>
    </location>
</feature>
<accession>A0A841I0W6</accession>
<dbReference type="InterPro" id="IPR005467">
    <property type="entry name" value="His_kinase_dom"/>
</dbReference>
<feature type="transmembrane region" description="Helical" evidence="8">
    <location>
        <begin position="21"/>
        <end position="48"/>
    </location>
</feature>
<dbReference type="RefSeq" id="WP_183986167.1">
    <property type="nucleotide sequence ID" value="NZ_JACHHG010000005.1"/>
</dbReference>
<dbReference type="FunFam" id="3.30.565.10:FF:000006">
    <property type="entry name" value="Sensor histidine kinase WalK"/>
    <property type="match status" value="1"/>
</dbReference>
<keyword evidence="5" id="KW-0808">Transferase</keyword>
<dbReference type="GO" id="GO:0000155">
    <property type="term" value="F:phosphorelay sensor kinase activity"/>
    <property type="evidence" value="ECO:0007669"/>
    <property type="project" value="InterPro"/>
</dbReference>
<dbReference type="PANTHER" id="PTHR43711">
    <property type="entry name" value="TWO-COMPONENT HISTIDINE KINASE"/>
    <property type="match status" value="1"/>
</dbReference>
<dbReference type="Gene3D" id="1.10.287.130">
    <property type="match status" value="1"/>
</dbReference>
<dbReference type="CDD" id="cd00075">
    <property type="entry name" value="HATPase"/>
    <property type="match status" value="1"/>
</dbReference>
<dbReference type="SMART" id="SM00388">
    <property type="entry name" value="HisKA"/>
    <property type="match status" value="1"/>
</dbReference>
<keyword evidence="6 11" id="KW-0418">Kinase</keyword>
<keyword evidence="8" id="KW-1133">Transmembrane helix</keyword>
<dbReference type="InterPro" id="IPR003661">
    <property type="entry name" value="HisK_dim/P_dom"/>
</dbReference>
<dbReference type="Gene3D" id="6.10.340.10">
    <property type="match status" value="1"/>
</dbReference>
<keyword evidence="7" id="KW-0902">Two-component regulatory system</keyword>
<evidence type="ECO:0000256" key="3">
    <source>
        <dbReference type="ARBA" id="ARBA00012438"/>
    </source>
</evidence>
<protein>
    <recommendedName>
        <fullName evidence="3">histidine kinase</fullName>
        <ecNumber evidence="3">2.7.13.3</ecNumber>
    </recommendedName>
</protein>
<dbReference type="InterPro" id="IPR004358">
    <property type="entry name" value="Sig_transdc_His_kin-like_C"/>
</dbReference>
<dbReference type="CDD" id="cd06225">
    <property type="entry name" value="HAMP"/>
    <property type="match status" value="1"/>
</dbReference>